<dbReference type="Pfam" id="PF07883">
    <property type="entry name" value="Cupin_2"/>
    <property type="match status" value="1"/>
</dbReference>
<dbReference type="SUPFAM" id="SSF46689">
    <property type="entry name" value="Homeodomain-like"/>
    <property type="match status" value="2"/>
</dbReference>
<organism evidence="6 7">
    <name type="scientific">Microbacterium ulmi</name>
    <dbReference type="NCBI Taxonomy" id="179095"/>
    <lineage>
        <taxon>Bacteria</taxon>
        <taxon>Bacillati</taxon>
        <taxon>Actinomycetota</taxon>
        <taxon>Actinomycetes</taxon>
        <taxon>Micrococcales</taxon>
        <taxon>Microbacteriaceae</taxon>
        <taxon>Microbacterium</taxon>
    </lineage>
</organism>
<evidence type="ECO:0000313" key="6">
    <source>
        <dbReference type="EMBL" id="NNH02606.1"/>
    </source>
</evidence>
<evidence type="ECO:0000256" key="2">
    <source>
        <dbReference type="ARBA" id="ARBA00023125"/>
    </source>
</evidence>
<dbReference type="RefSeq" id="WP_167041363.1">
    <property type="nucleotide sequence ID" value="NZ_BAAANA010000003.1"/>
</dbReference>
<accession>A0A7Y2PXT4</accession>
<dbReference type="InterPro" id="IPR018062">
    <property type="entry name" value="HTH_AraC-typ_CS"/>
</dbReference>
<keyword evidence="2" id="KW-0238">DNA-binding</keyword>
<sequence length="279" mass="31133">MRDGEDAAARGHLGVEVGYCAYRTCPADWSMPRERIDFIDLTYVVSGRAEYTVDGVRHEVSAGDLVCIQPGSVRSASTPLDDPMTCMAIDFVLRAEEGSRLPLATVTRVGIDEELIGLQRELWHTWVHRADRDLPRIDGLVLLILHRCAALADPGASRRWRDPRVDRAVRYITDHFAEPVTVAAIAERAGLHPVYFADLFRQETGRSPRQYLTDVRLRNAVDMLRSGKFRVRDVARACGYRDEGYFSRHVREVTGHPPSAFLRAPSAPWPPGGADAADA</sequence>
<dbReference type="PROSITE" id="PS01124">
    <property type="entry name" value="HTH_ARAC_FAMILY_2"/>
    <property type="match status" value="1"/>
</dbReference>
<dbReference type="InterPro" id="IPR037923">
    <property type="entry name" value="HTH-like"/>
</dbReference>
<dbReference type="InterPro" id="IPR014710">
    <property type="entry name" value="RmlC-like_jellyroll"/>
</dbReference>
<proteinExistence type="predicted"/>
<keyword evidence="3" id="KW-0010">Activator</keyword>
<evidence type="ECO:0000256" key="3">
    <source>
        <dbReference type="ARBA" id="ARBA00023159"/>
    </source>
</evidence>
<dbReference type="Pfam" id="PF12833">
    <property type="entry name" value="HTH_18"/>
    <property type="match status" value="1"/>
</dbReference>
<keyword evidence="4" id="KW-0804">Transcription</keyword>
<name>A0A7Y2PXT4_9MICO</name>
<dbReference type="InterPro" id="IPR018060">
    <property type="entry name" value="HTH_AraC"/>
</dbReference>
<comment type="caution">
    <text evidence="6">The sequence shown here is derived from an EMBL/GenBank/DDBJ whole genome shotgun (WGS) entry which is preliminary data.</text>
</comment>
<keyword evidence="1" id="KW-0805">Transcription regulation</keyword>
<dbReference type="Gene3D" id="1.10.10.60">
    <property type="entry name" value="Homeodomain-like"/>
    <property type="match status" value="1"/>
</dbReference>
<dbReference type="InterPro" id="IPR009057">
    <property type="entry name" value="Homeodomain-like_sf"/>
</dbReference>
<dbReference type="GO" id="GO:0003700">
    <property type="term" value="F:DNA-binding transcription factor activity"/>
    <property type="evidence" value="ECO:0007669"/>
    <property type="project" value="InterPro"/>
</dbReference>
<evidence type="ECO:0000256" key="4">
    <source>
        <dbReference type="ARBA" id="ARBA00023163"/>
    </source>
</evidence>
<dbReference type="SUPFAM" id="SSF51215">
    <property type="entry name" value="Regulatory protein AraC"/>
    <property type="match status" value="1"/>
</dbReference>
<dbReference type="Proteomes" id="UP000543598">
    <property type="component" value="Unassembled WGS sequence"/>
</dbReference>
<evidence type="ECO:0000313" key="7">
    <source>
        <dbReference type="Proteomes" id="UP000543598"/>
    </source>
</evidence>
<dbReference type="EMBL" id="JABEMB010000001">
    <property type="protein sequence ID" value="NNH02606.1"/>
    <property type="molecule type" value="Genomic_DNA"/>
</dbReference>
<dbReference type="Gene3D" id="2.60.120.10">
    <property type="entry name" value="Jelly Rolls"/>
    <property type="match status" value="1"/>
</dbReference>
<dbReference type="SMART" id="SM00342">
    <property type="entry name" value="HTH_ARAC"/>
    <property type="match status" value="1"/>
</dbReference>
<evidence type="ECO:0000256" key="1">
    <source>
        <dbReference type="ARBA" id="ARBA00023015"/>
    </source>
</evidence>
<feature type="domain" description="HTH araC/xylS-type" evidence="5">
    <location>
        <begin position="166"/>
        <end position="264"/>
    </location>
</feature>
<dbReference type="AlphaFoldDB" id="A0A7Y2PXT4"/>
<dbReference type="InterPro" id="IPR050204">
    <property type="entry name" value="AraC_XylS_family_regulators"/>
</dbReference>
<dbReference type="GO" id="GO:0043565">
    <property type="term" value="F:sequence-specific DNA binding"/>
    <property type="evidence" value="ECO:0007669"/>
    <property type="project" value="InterPro"/>
</dbReference>
<evidence type="ECO:0000259" key="5">
    <source>
        <dbReference type="PROSITE" id="PS01124"/>
    </source>
</evidence>
<dbReference type="PANTHER" id="PTHR46796">
    <property type="entry name" value="HTH-TYPE TRANSCRIPTIONAL ACTIVATOR RHAS-RELATED"/>
    <property type="match status" value="1"/>
</dbReference>
<gene>
    <name evidence="6" type="ORF">HLA99_01830</name>
</gene>
<dbReference type="InterPro" id="IPR013096">
    <property type="entry name" value="Cupin_2"/>
</dbReference>
<keyword evidence="7" id="KW-1185">Reference proteome</keyword>
<reference evidence="6 7" key="1">
    <citation type="submission" date="2020-05" db="EMBL/GenBank/DDBJ databases">
        <title>MicrobeNet Type strains.</title>
        <authorList>
            <person name="Nicholson A.C."/>
        </authorList>
    </citation>
    <scope>NUCLEOTIDE SEQUENCE [LARGE SCALE GENOMIC DNA]</scope>
    <source>
        <strain evidence="6 7">JCM 14282</strain>
    </source>
</reference>
<protein>
    <submittedName>
        <fullName evidence="6">Helix-turn-helix transcriptional regulator</fullName>
    </submittedName>
</protein>
<dbReference type="PROSITE" id="PS00041">
    <property type="entry name" value="HTH_ARAC_FAMILY_1"/>
    <property type="match status" value="1"/>
</dbReference>